<sequence length="227" mass="25855">MICALAWIERYQPSGDRHGPSQNYSSFSAVITRFSPWDFFLRKPLGRSISHCLSPPQIITIYQQTPVSSHRVSQTSNSLISRWYLGLTEVFSILAGELMILIRINAVYGWSRKIVLLTLFLFGGELHVSSATFEINRIATRSGERGQSGLIMGTRAHLGMSDRPCYNHPFHSRRVHSSLGQYGNSYLYPKSSYYPRRKYINVVYINGCRLHLPRPHHPEGHGCCTSH</sequence>
<proteinExistence type="predicted"/>
<dbReference type="AlphaFoldDB" id="A0AAD7CVE5"/>
<evidence type="ECO:0000313" key="1">
    <source>
        <dbReference type="EMBL" id="KAJ7664756.1"/>
    </source>
</evidence>
<gene>
    <name evidence="1" type="ORF">B0H17DRAFT_298363</name>
</gene>
<protein>
    <submittedName>
        <fullName evidence="1">Uncharacterized protein</fullName>
    </submittedName>
</protein>
<dbReference type="Proteomes" id="UP001221757">
    <property type="component" value="Unassembled WGS sequence"/>
</dbReference>
<organism evidence="1 2">
    <name type="scientific">Mycena rosella</name>
    <name type="common">Pink bonnet</name>
    <name type="synonym">Agaricus rosellus</name>
    <dbReference type="NCBI Taxonomy" id="1033263"/>
    <lineage>
        <taxon>Eukaryota</taxon>
        <taxon>Fungi</taxon>
        <taxon>Dikarya</taxon>
        <taxon>Basidiomycota</taxon>
        <taxon>Agaricomycotina</taxon>
        <taxon>Agaricomycetes</taxon>
        <taxon>Agaricomycetidae</taxon>
        <taxon>Agaricales</taxon>
        <taxon>Marasmiineae</taxon>
        <taxon>Mycenaceae</taxon>
        <taxon>Mycena</taxon>
    </lineage>
</organism>
<keyword evidence="2" id="KW-1185">Reference proteome</keyword>
<name>A0AAD7CVE5_MYCRO</name>
<evidence type="ECO:0000313" key="2">
    <source>
        <dbReference type="Proteomes" id="UP001221757"/>
    </source>
</evidence>
<comment type="caution">
    <text evidence="1">The sequence shown here is derived from an EMBL/GenBank/DDBJ whole genome shotgun (WGS) entry which is preliminary data.</text>
</comment>
<accession>A0AAD7CVE5</accession>
<reference evidence="1" key="1">
    <citation type="submission" date="2023-03" db="EMBL/GenBank/DDBJ databases">
        <title>Massive genome expansion in bonnet fungi (Mycena s.s.) driven by repeated elements and novel gene families across ecological guilds.</title>
        <authorList>
            <consortium name="Lawrence Berkeley National Laboratory"/>
            <person name="Harder C.B."/>
            <person name="Miyauchi S."/>
            <person name="Viragh M."/>
            <person name="Kuo A."/>
            <person name="Thoen E."/>
            <person name="Andreopoulos B."/>
            <person name="Lu D."/>
            <person name="Skrede I."/>
            <person name="Drula E."/>
            <person name="Henrissat B."/>
            <person name="Morin E."/>
            <person name="Kohler A."/>
            <person name="Barry K."/>
            <person name="LaButti K."/>
            <person name="Morin E."/>
            <person name="Salamov A."/>
            <person name="Lipzen A."/>
            <person name="Mereny Z."/>
            <person name="Hegedus B."/>
            <person name="Baldrian P."/>
            <person name="Stursova M."/>
            <person name="Weitz H."/>
            <person name="Taylor A."/>
            <person name="Grigoriev I.V."/>
            <person name="Nagy L.G."/>
            <person name="Martin F."/>
            <person name="Kauserud H."/>
        </authorList>
    </citation>
    <scope>NUCLEOTIDE SEQUENCE</scope>
    <source>
        <strain evidence="1">CBHHK067</strain>
    </source>
</reference>
<dbReference type="EMBL" id="JARKIE010000221">
    <property type="protein sequence ID" value="KAJ7664756.1"/>
    <property type="molecule type" value="Genomic_DNA"/>
</dbReference>